<dbReference type="InterPro" id="IPR056884">
    <property type="entry name" value="NPHP3-like_N"/>
</dbReference>
<protein>
    <submittedName>
        <fullName evidence="4">Amidase</fullName>
    </submittedName>
</protein>
<dbReference type="Proteomes" id="UP000053732">
    <property type="component" value="Unassembled WGS sequence"/>
</dbReference>
<dbReference type="EMBL" id="HG793154">
    <property type="protein sequence ID" value="CRL27137.1"/>
    <property type="molecule type" value="Genomic_DNA"/>
</dbReference>
<evidence type="ECO:0000256" key="1">
    <source>
        <dbReference type="ARBA" id="ARBA00022737"/>
    </source>
</evidence>
<dbReference type="PANTHER" id="PTHR10039:SF14">
    <property type="entry name" value="NACHT DOMAIN-CONTAINING PROTEIN"/>
    <property type="match status" value="1"/>
</dbReference>
<dbReference type="STRING" id="1429867.A0A0G4PL32"/>
<dbReference type="Gene3D" id="3.40.50.300">
    <property type="entry name" value="P-loop containing nucleotide triphosphate hydrolases"/>
    <property type="match status" value="1"/>
</dbReference>
<name>A0A0G4PL32_PENC3</name>
<dbReference type="Pfam" id="PF24883">
    <property type="entry name" value="NPHP3_N"/>
    <property type="match status" value="1"/>
</dbReference>
<reference evidence="4 5" key="1">
    <citation type="journal article" date="2014" name="Nat. Commun.">
        <title>Multiple recent horizontal transfers of a large genomic region in cheese making fungi.</title>
        <authorList>
            <person name="Cheeseman K."/>
            <person name="Ropars J."/>
            <person name="Renault P."/>
            <person name="Dupont J."/>
            <person name="Gouzy J."/>
            <person name="Branca A."/>
            <person name="Abraham A.L."/>
            <person name="Ceppi M."/>
            <person name="Conseiller E."/>
            <person name="Debuchy R."/>
            <person name="Malagnac F."/>
            <person name="Goarin A."/>
            <person name="Silar P."/>
            <person name="Lacoste S."/>
            <person name="Sallet E."/>
            <person name="Bensimon A."/>
            <person name="Giraud T."/>
            <person name="Brygoo Y."/>
        </authorList>
    </citation>
    <scope>NUCLEOTIDE SEQUENCE [LARGE SCALE GENOMIC DNA]</scope>
    <source>
        <strain evidence="5">FM 013</strain>
    </source>
</reference>
<dbReference type="PANTHER" id="PTHR10039">
    <property type="entry name" value="AMELOGENIN"/>
    <property type="match status" value="1"/>
</dbReference>
<evidence type="ECO:0000313" key="5">
    <source>
        <dbReference type="Proteomes" id="UP000053732"/>
    </source>
</evidence>
<feature type="domain" description="Nephrocystin 3-like N-terminal" evidence="3">
    <location>
        <begin position="255"/>
        <end position="415"/>
    </location>
</feature>
<evidence type="ECO:0000259" key="2">
    <source>
        <dbReference type="Pfam" id="PF01425"/>
    </source>
</evidence>
<proteinExistence type="predicted"/>
<dbReference type="InterPro" id="IPR023631">
    <property type="entry name" value="Amidase_dom"/>
</dbReference>
<feature type="domain" description="Amidase" evidence="2">
    <location>
        <begin position="27"/>
        <end position="218"/>
    </location>
</feature>
<dbReference type="SUPFAM" id="SSF52540">
    <property type="entry name" value="P-loop containing nucleoside triphosphate hydrolases"/>
    <property type="match status" value="1"/>
</dbReference>
<dbReference type="InterPro" id="IPR027417">
    <property type="entry name" value="P-loop_NTPase"/>
</dbReference>
<dbReference type="InterPro" id="IPR036928">
    <property type="entry name" value="AS_sf"/>
</dbReference>
<dbReference type="Gene3D" id="3.90.1300.10">
    <property type="entry name" value="Amidase signature (AS) domain"/>
    <property type="match status" value="1"/>
</dbReference>
<dbReference type="AlphaFoldDB" id="A0A0G4PL32"/>
<sequence>MVELHLLTATQVLELIGNNSITVEEYARSLLDHIAKRDSIVKAWEFLDPALVLREAQALDQIPRDKRGRLHGLAIGIKYPTDYFEVIPPQTHAAVPDIAKYRVDSTIAEQLRNDGALILGKTRGVGFAVTTSGLDTTDLDNPNRTQGSSSCGSAAAVADCQVPLALGTYEDSIIPPASPTGVFGMGPIYDSLLFKDKANFAIHAGRYFARSVEDIQLLHYVPSPMSTLPYVIDALYNSGEEEGTCLLGTRTCLLRSIEAWIDSPDEGNICWLTGIAGGGKSTFARTIARTYDYRKELAGSFLFSRGGGDKSDGHKLITTLAHMLAERIPSTRPYMFDAIQKYQINITDNFHFAWEELIINPLSKVKGNSPPSTVLFVIDALDECDDESICAGLSNLLTTTRVLTNIRLRILITSRPEALDAHVGWRVQDKGLLCDLRDFATDIDRDIGLFLTSGLGIIQADVQLGLLKAEVTSRLASNYPDEVAIERLVKNSFRVFAWASIASRFILEDKMLIMERNDMLTKNRQSTGSQETCLDEIYTTVLRNSIKQNIDEKEKKTLMLREVLGSILIILSPLSMESLAKLLVKPLDYVENTLRNLHSIINIHRRIDPMSLRHSSLRDFLLDQKRCDGLDLWIDETQVHRALAKRCVGLMSIILRSKIREIESSDTLMNDILTNDPYHNLRNACIPHELQYACLYWLRHCDKGELYISDDDPFEIFFRTHFHYWRVAINLIGRRNDMYSMLRVYNQLRGRPVIRNYRC</sequence>
<gene>
    <name evidence="4" type="ORF">PCAMFM013_S021g000052</name>
</gene>
<dbReference type="Pfam" id="PF01425">
    <property type="entry name" value="Amidase"/>
    <property type="match status" value="1"/>
</dbReference>
<evidence type="ECO:0000313" key="4">
    <source>
        <dbReference type="EMBL" id="CRL27137.1"/>
    </source>
</evidence>
<keyword evidence="5" id="KW-1185">Reference proteome</keyword>
<dbReference type="SUPFAM" id="SSF75304">
    <property type="entry name" value="Amidase signature (AS) enzymes"/>
    <property type="match status" value="1"/>
</dbReference>
<evidence type="ECO:0000259" key="3">
    <source>
        <dbReference type="Pfam" id="PF24883"/>
    </source>
</evidence>
<keyword evidence="1" id="KW-0677">Repeat</keyword>
<accession>A0A0G4PL32</accession>
<organism evidence="4 5">
    <name type="scientific">Penicillium camemberti (strain FM 013)</name>
    <dbReference type="NCBI Taxonomy" id="1429867"/>
    <lineage>
        <taxon>Eukaryota</taxon>
        <taxon>Fungi</taxon>
        <taxon>Dikarya</taxon>
        <taxon>Ascomycota</taxon>
        <taxon>Pezizomycotina</taxon>
        <taxon>Eurotiomycetes</taxon>
        <taxon>Eurotiomycetidae</taxon>
        <taxon>Eurotiales</taxon>
        <taxon>Aspergillaceae</taxon>
        <taxon>Penicillium</taxon>
    </lineage>
</organism>